<protein>
    <recommendedName>
        <fullName evidence="7">ABC3 transporter permease C-terminal domain-containing protein</fullName>
    </recommendedName>
</protein>
<gene>
    <name evidence="8" type="ORF">RUMCAL_00537</name>
</gene>
<feature type="domain" description="ABC3 transporter permease C-terminal" evidence="7">
    <location>
        <begin position="66"/>
        <end position="179"/>
    </location>
</feature>
<dbReference type="PIRSF" id="PIRSF018968">
    <property type="entry name" value="ABC_permease_BceB"/>
    <property type="match status" value="1"/>
</dbReference>
<feature type="transmembrane region" description="Helical" evidence="6">
    <location>
        <begin position="160"/>
        <end position="180"/>
    </location>
</feature>
<feature type="transmembrane region" description="Helical" evidence="6">
    <location>
        <begin position="59"/>
        <end position="78"/>
    </location>
</feature>
<dbReference type="GO" id="GO:0055085">
    <property type="term" value="P:transmembrane transport"/>
    <property type="evidence" value="ECO:0007669"/>
    <property type="project" value="UniProtKB-UniRule"/>
</dbReference>
<keyword evidence="6" id="KW-0813">Transport</keyword>
<comment type="similarity">
    <text evidence="6">Belongs to the ABC-4 integral membrane protein family.</text>
</comment>
<dbReference type="eggNOG" id="COG0577">
    <property type="taxonomic scope" value="Bacteria"/>
</dbReference>
<dbReference type="Proteomes" id="UP000016662">
    <property type="component" value="Unassembled WGS sequence"/>
</dbReference>
<evidence type="ECO:0000256" key="1">
    <source>
        <dbReference type="ARBA" id="ARBA00004651"/>
    </source>
</evidence>
<evidence type="ECO:0000256" key="3">
    <source>
        <dbReference type="ARBA" id="ARBA00022692"/>
    </source>
</evidence>
<keyword evidence="4 6" id="KW-1133">Transmembrane helix</keyword>
<dbReference type="OrthoDB" id="9781780at2"/>
<accession>U2M5T0</accession>
<dbReference type="EMBL" id="AWVF01000056">
    <property type="protein sequence ID" value="ERJ97084.1"/>
    <property type="molecule type" value="Genomic_DNA"/>
</dbReference>
<evidence type="ECO:0000313" key="9">
    <source>
        <dbReference type="Proteomes" id="UP000016662"/>
    </source>
</evidence>
<dbReference type="InterPro" id="IPR052536">
    <property type="entry name" value="ABC-4_Integral_Memb_Prot"/>
</dbReference>
<sequence>MNMHLYPKLAWHGIIKNKKTYVPFLLTSIGLVMMFYIVSYLTYNKSVKQMRGGGDMQLILSWGVPVVAFFVVIFLFYMNSFLMRRRKTEFGLYNILGMGKGNIARVLLWQNLMLFAVSIVGGLGMGILLSKLAELCAAKMLSNQASLAFVIEPSAVRNTLFLTALSFVLILLYSLGQIRVAKPIELLHGEKTGEKPPKARWILALLGMLLLGTAYYLALTTKDPIQALLVLFIAIVLVIIASYLLFICGSVALCKLLQKNKKYYYKLNHFVSVSSMSYRMKRNGASLASICILSTGVLVMISSSLCLRIGEDASLHTRYPRDLEVGVFTKDYDQSVAASSYIEQQVDAVLQTSHQTRKNELAYNNLNFAALRQGSNLSVKQYTEVSGTQYAESIDKLVMLNIVTLDTYEKITGTTETLGENEVLLCMFRGTFSGDALNIDDQFQFHIKKQVPDFLEIGDNAIATYPTMYLVVPDGETMSRLYEYQYSVYGEKMASSYQTWLGFDLDCNADTQMELEKQLEQQFADDAQTHQEYFYEVKSLEMQRYSFYSLFGGLLYLGILLSVVFLFGTVLIMYYKQISEGYEDAARFEILQKVGMTRKEIKKSINSQILTVFAAPLLASGVHLCFAFPLLRKLLMMFGLSNTPLLVGVTGGSYLVFAVLYVVMYKATSRSYYQLVK</sequence>
<feature type="transmembrane region" description="Helical" evidence="6">
    <location>
        <begin position="285"/>
        <end position="305"/>
    </location>
</feature>
<dbReference type="PATRIC" id="fig|411473.3.peg.412"/>
<keyword evidence="9" id="KW-1185">Reference proteome</keyword>
<name>U2M5T0_9FIRM</name>
<keyword evidence="2 6" id="KW-1003">Cell membrane</keyword>
<feature type="transmembrane region" description="Helical" evidence="6">
    <location>
        <begin position="225"/>
        <end position="254"/>
    </location>
</feature>
<comment type="caution">
    <text evidence="8">The sequence shown here is derived from an EMBL/GenBank/DDBJ whole genome shotgun (WGS) entry which is preliminary data.</text>
</comment>
<dbReference type="InterPro" id="IPR003838">
    <property type="entry name" value="ABC3_permease_C"/>
</dbReference>
<proteinExistence type="inferred from homology"/>
<dbReference type="Pfam" id="PF02687">
    <property type="entry name" value="FtsX"/>
    <property type="match status" value="1"/>
</dbReference>
<evidence type="ECO:0000256" key="6">
    <source>
        <dbReference type="PIRNR" id="PIRNR018968"/>
    </source>
</evidence>
<evidence type="ECO:0000256" key="5">
    <source>
        <dbReference type="ARBA" id="ARBA00023136"/>
    </source>
</evidence>
<evidence type="ECO:0000256" key="4">
    <source>
        <dbReference type="ARBA" id="ARBA00022989"/>
    </source>
</evidence>
<feature type="transmembrane region" description="Helical" evidence="6">
    <location>
        <begin position="643"/>
        <end position="664"/>
    </location>
</feature>
<reference evidence="8 9" key="1">
    <citation type="submission" date="2013-07" db="EMBL/GenBank/DDBJ databases">
        <authorList>
            <person name="Weinstock G."/>
            <person name="Sodergren E."/>
            <person name="Wylie T."/>
            <person name="Fulton L."/>
            <person name="Fulton R."/>
            <person name="Fronick C."/>
            <person name="O'Laughlin M."/>
            <person name="Godfrey J."/>
            <person name="Miner T."/>
            <person name="Herter B."/>
            <person name="Appelbaum E."/>
            <person name="Cordes M."/>
            <person name="Lek S."/>
            <person name="Wollam A."/>
            <person name="Pepin K.H."/>
            <person name="Palsikar V.B."/>
            <person name="Mitreva M."/>
            <person name="Wilson R.K."/>
        </authorList>
    </citation>
    <scope>NUCLEOTIDE SEQUENCE [LARGE SCALE GENOMIC DNA]</scope>
    <source>
        <strain evidence="8 9">ATCC 27760</strain>
    </source>
</reference>
<feature type="transmembrane region" description="Helical" evidence="6">
    <location>
        <begin position="201"/>
        <end position="219"/>
    </location>
</feature>
<feature type="transmembrane region" description="Helical" evidence="6">
    <location>
        <begin position="609"/>
        <end position="631"/>
    </location>
</feature>
<dbReference type="AlphaFoldDB" id="U2M5T0"/>
<keyword evidence="3 6" id="KW-0812">Transmembrane</keyword>
<evidence type="ECO:0000259" key="7">
    <source>
        <dbReference type="Pfam" id="PF02687"/>
    </source>
</evidence>
<evidence type="ECO:0000256" key="2">
    <source>
        <dbReference type="ARBA" id="ARBA00022475"/>
    </source>
</evidence>
<dbReference type="STRING" id="411473.RUMCAL_00537"/>
<evidence type="ECO:0000313" key="8">
    <source>
        <dbReference type="EMBL" id="ERJ97084.1"/>
    </source>
</evidence>
<dbReference type="RefSeq" id="WP_021680480.1">
    <property type="nucleotide sequence ID" value="NZ_KI260292.1"/>
</dbReference>
<dbReference type="HOGENOM" id="CLU_022800_2_3_9"/>
<dbReference type="PANTHER" id="PTHR46795:SF3">
    <property type="entry name" value="ABC TRANSPORTER PERMEASE"/>
    <property type="match status" value="1"/>
</dbReference>
<feature type="transmembrane region" description="Helical" evidence="6">
    <location>
        <begin position="21"/>
        <end position="39"/>
    </location>
</feature>
<keyword evidence="5 6" id="KW-0472">Membrane</keyword>
<dbReference type="InterPro" id="IPR027022">
    <property type="entry name" value="ABC_permease_BceB-typ"/>
</dbReference>
<organism evidence="8 9">
    <name type="scientific">Ruminococcus callidus ATCC 27760</name>
    <dbReference type="NCBI Taxonomy" id="411473"/>
    <lineage>
        <taxon>Bacteria</taxon>
        <taxon>Bacillati</taxon>
        <taxon>Bacillota</taxon>
        <taxon>Clostridia</taxon>
        <taxon>Eubacteriales</taxon>
        <taxon>Oscillospiraceae</taxon>
        <taxon>Ruminococcus</taxon>
    </lineage>
</organism>
<dbReference type="PANTHER" id="PTHR46795">
    <property type="entry name" value="ABC TRANSPORTER PERMEASE-RELATED-RELATED"/>
    <property type="match status" value="1"/>
</dbReference>
<feature type="transmembrane region" description="Helical" evidence="6">
    <location>
        <begin position="106"/>
        <end position="129"/>
    </location>
</feature>
<feature type="transmembrane region" description="Helical" evidence="6">
    <location>
        <begin position="547"/>
        <end position="575"/>
    </location>
</feature>
<dbReference type="GO" id="GO:0005886">
    <property type="term" value="C:plasma membrane"/>
    <property type="evidence" value="ECO:0007669"/>
    <property type="project" value="UniProtKB-SubCell"/>
</dbReference>
<comment type="subcellular location">
    <subcellularLocation>
        <location evidence="1 6">Cell membrane</location>
        <topology evidence="1 6">Multi-pass membrane protein</topology>
    </subcellularLocation>
</comment>